<feature type="transmembrane region" description="Helical" evidence="1">
    <location>
        <begin position="100"/>
        <end position="125"/>
    </location>
</feature>
<evidence type="ECO:0000313" key="3">
    <source>
        <dbReference type="Proteomes" id="UP000001208"/>
    </source>
</evidence>
<feature type="transmembrane region" description="Helical" evidence="1">
    <location>
        <begin position="54"/>
        <end position="74"/>
    </location>
</feature>
<protein>
    <submittedName>
        <fullName evidence="2">Uncharacterized protein</fullName>
    </submittedName>
</protein>
<accession>B3QYS7</accession>
<dbReference type="EMBL" id="CP001100">
    <property type="protein sequence ID" value="ACF15150.1"/>
    <property type="molecule type" value="Genomic_DNA"/>
</dbReference>
<dbReference type="KEGG" id="cts:Ctha_2701"/>
<dbReference type="Proteomes" id="UP000001208">
    <property type="component" value="Chromosome"/>
</dbReference>
<evidence type="ECO:0000256" key="1">
    <source>
        <dbReference type="SAM" id="Phobius"/>
    </source>
</evidence>
<feature type="transmembrane region" description="Helical" evidence="1">
    <location>
        <begin position="137"/>
        <end position="165"/>
    </location>
</feature>
<reference evidence="2 3" key="1">
    <citation type="submission" date="2008-06" db="EMBL/GenBank/DDBJ databases">
        <title>Complete sequence of Chloroherpeton thalassium ATCC 35110.</title>
        <authorList>
            <consortium name="US DOE Joint Genome Institute"/>
            <person name="Lucas S."/>
            <person name="Copeland A."/>
            <person name="Lapidus A."/>
            <person name="Glavina del Rio T."/>
            <person name="Dalin E."/>
            <person name="Tice H."/>
            <person name="Bruce D."/>
            <person name="Goodwin L."/>
            <person name="Pitluck S."/>
            <person name="Schmutz J."/>
            <person name="Larimer F."/>
            <person name="Land M."/>
            <person name="Hauser L."/>
            <person name="Kyrpides N."/>
            <person name="Mikhailova N."/>
            <person name="Liu Z."/>
            <person name="Li T."/>
            <person name="Zhao F."/>
            <person name="Overmann J."/>
            <person name="Bryant D.A."/>
            <person name="Richardson P."/>
        </authorList>
    </citation>
    <scope>NUCLEOTIDE SEQUENCE [LARGE SCALE GENOMIC DNA]</scope>
    <source>
        <strain evidence="3">ATCC 35110 / GB-78</strain>
    </source>
</reference>
<keyword evidence="1" id="KW-0472">Membrane</keyword>
<gene>
    <name evidence="2" type="ordered locus">Ctha_2701</name>
</gene>
<dbReference type="eggNOG" id="ENOG5032WQT">
    <property type="taxonomic scope" value="Bacteria"/>
</dbReference>
<keyword evidence="1" id="KW-0812">Transmembrane</keyword>
<evidence type="ECO:0000313" key="2">
    <source>
        <dbReference type="EMBL" id="ACF15150.1"/>
    </source>
</evidence>
<dbReference type="HOGENOM" id="CLU_1552550_0_0_10"/>
<keyword evidence="1" id="KW-1133">Transmembrane helix</keyword>
<feature type="transmembrane region" description="Helical" evidence="1">
    <location>
        <begin position="12"/>
        <end position="34"/>
    </location>
</feature>
<keyword evidence="3" id="KW-1185">Reference proteome</keyword>
<dbReference type="OrthoDB" id="597678at2"/>
<name>B3QYS7_CHLT3</name>
<dbReference type="AlphaFoldDB" id="B3QYS7"/>
<organism evidence="2 3">
    <name type="scientific">Chloroherpeton thalassium (strain ATCC 35110 / GB-78)</name>
    <dbReference type="NCBI Taxonomy" id="517418"/>
    <lineage>
        <taxon>Bacteria</taxon>
        <taxon>Pseudomonadati</taxon>
        <taxon>Chlorobiota</taxon>
        <taxon>Chlorobiia</taxon>
        <taxon>Chlorobiales</taxon>
        <taxon>Chloroherpetonaceae</taxon>
        <taxon>Chloroherpeton</taxon>
    </lineage>
</organism>
<proteinExistence type="predicted"/>
<sequence>MTTKKEMNPISLWTWIWVTLLWGSIFHFTSLFMLHKAGAWLGTNSFNPTFGQSMMVYAMFSIVMVLTALVARSVKQVLDPTGEKQLQRQREVLAGKREKLFVSFAGSLATSFGFGVLTAATYMLLAGFLKMDVQLTFVHILTASLFNVAAGVIASILVGVVFLVLKQMGKLPEPQSI</sequence>